<dbReference type="RefSeq" id="WP_330517706.1">
    <property type="nucleotide sequence ID" value="NZ_JAZBRD010000005.1"/>
</dbReference>
<accession>A0ABU7M4D8</accession>
<comment type="caution">
    <text evidence="1">The sequence shown here is derived from an EMBL/GenBank/DDBJ whole genome shotgun (WGS) entry which is preliminary data.</text>
</comment>
<protein>
    <recommendedName>
        <fullName evidence="3">Toxin-antitoxin system HicB family antitoxin</fullName>
    </recommendedName>
</protein>
<name>A0ABU7M4D8_9BACT</name>
<keyword evidence="2" id="KW-1185">Reference proteome</keyword>
<organism evidence="1 2">
    <name type="scientific">Campylobacter porcelli</name>
    <dbReference type="NCBI Taxonomy" id="1660073"/>
    <lineage>
        <taxon>Bacteria</taxon>
        <taxon>Pseudomonadati</taxon>
        <taxon>Campylobacterota</taxon>
        <taxon>Epsilonproteobacteria</taxon>
        <taxon>Campylobacterales</taxon>
        <taxon>Campylobacteraceae</taxon>
        <taxon>Campylobacter</taxon>
    </lineage>
</organism>
<proteinExistence type="predicted"/>
<reference evidence="1 2" key="1">
    <citation type="submission" date="2024-01" db="EMBL/GenBank/DDBJ databases">
        <title>Campylobacter porcellus sp. nov.</title>
        <authorList>
            <person name="Papic B."/>
            <person name="Gruntar I."/>
        </authorList>
    </citation>
    <scope>NUCLEOTIDE SEQUENCE [LARGE SCALE GENOMIC DNA]</scope>
    <source>
        <strain evidence="1 2">CX2-4855-23</strain>
    </source>
</reference>
<gene>
    <name evidence="1" type="ORF">V2I23_04675</name>
</gene>
<sequence length="49" mass="5749">MEKENKKLQITFNGEMLEIMEKIAQSLGMTINQYVVYAVTKDLDNRLQK</sequence>
<evidence type="ECO:0000313" key="2">
    <source>
        <dbReference type="Proteomes" id="UP001331664"/>
    </source>
</evidence>
<dbReference type="Proteomes" id="UP001331664">
    <property type="component" value="Unassembled WGS sequence"/>
</dbReference>
<dbReference type="EMBL" id="JAZBRD010000005">
    <property type="protein sequence ID" value="MEE3744584.1"/>
    <property type="molecule type" value="Genomic_DNA"/>
</dbReference>
<evidence type="ECO:0000313" key="1">
    <source>
        <dbReference type="EMBL" id="MEE3744584.1"/>
    </source>
</evidence>
<evidence type="ECO:0008006" key="3">
    <source>
        <dbReference type="Google" id="ProtNLM"/>
    </source>
</evidence>